<dbReference type="AlphaFoldDB" id="A0A9X0AEI3"/>
<accession>A0A9X0AEI3</accession>
<feature type="compositionally biased region" description="Acidic residues" evidence="1">
    <location>
        <begin position="353"/>
        <end position="366"/>
    </location>
</feature>
<dbReference type="OrthoDB" id="10436722at2759"/>
<protein>
    <submittedName>
        <fullName evidence="2">Uncharacterized protein</fullName>
    </submittedName>
</protein>
<feature type="compositionally biased region" description="Basic and acidic residues" evidence="1">
    <location>
        <begin position="94"/>
        <end position="123"/>
    </location>
</feature>
<proteinExistence type="predicted"/>
<comment type="caution">
    <text evidence="2">The sequence shown here is derived from an EMBL/GenBank/DDBJ whole genome shotgun (WGS) entry which is preliminary data.</text>
</comment>
<dbReference type="Proteomes" id="UP001152300">
    <property type="component" value="Unassembled WGS sequence"/>
</dbReference>
<organism evidence="2 3">
    <name type="scientific">Sclerotinia nivalis</name>
    <dbReference type="NCBI Taxonomy" id="352851"/>
    <lineage>
        <taxon>Eukaryota</taxon>
        <taxon>Fungi</taxon>
        <taxon>Dikarya</taxon>
        <taxon>Ascomycota</taxon>
        <taxon>Pezizomycotina</taxon>
        <taxon>Leotiomycetes</taxon>
        <taxon>Helotiales</taxon>
        <taxon>Sclerotiniaceae</taxon>
        <taxon>Sclerotinia</taxon>
    </lineage>
</organism>
<sequence>MMATPSEDEDMPNLVSGGFLEEIEFMVDEERGSHNRYDIPIIGKVRQLIEEPDVFVHRSAEIATTAQQPSTPEIRSHPAANYSNMRRIQRERRRRENLEGESRERDLRRERGRREREHSERDPIIPPHDTISNLQEENRKLREENKNLERALKQVENALSQCKLALRTEKEEGEMLGREIGLEFALERLKRIHAVEAMHKLLDDIEKFEGWEGSYKLFVSTVDKFQAELATEKEEREKNPPSELKNEDYRVRIMKGKDGERYTVFDQDNPRPHRLRSEEDDETGEYVDLVRDAEWIYEKMVKKREMDQRLEMERIREIQEEVLTLEQPNECIEAQTLREEERLEEEARRPREMEEEMEDDEDEIEIDYFPPSVEEKCQTS</sequence>
<evidence type="ECO:0000313" key="3">
    <source>
        <dbReference type="Proteomes" id="UP001152300"/>
    </source>
</evidence>
<reference evidence="2" key="1">
    <citation type="submission" date="2022-11" db="EMBL/GenBank/DDBJ databases">
        <title>Genome Resource of Sclerotinia nivalis Strain SnTB1, a Plant Pathogen Isolated from American Ginseng.</title>
        <authorList>
            <person name="Fan S."/>
        </authorList>
    </citation>
    <scope>NUCLEOTIDE SEQUENCE</scope>
    <source>
        <strain evidence="2">SnTB1</strain>
    </source>
</reference>
<keyword evidence="3" id="KW-1185">Reference proteome</keyword>
<dbReference type="EMBL" id="JAPEIS010000015">
    <property type="protein sequence ID" value="KAJ8059398.1"/>
    <property type="molecule type" value="Genomic_DNA"/>
</dbReference>
<feature type="region of interest" description="Disordered" evidence="1">
    <location>
        <begin position="334"/>
        <end position="380"/>
    </location>
</feature>
<feature type="compositionally biased region" description="Polar residues" evidence="1">
    <location>
        <begin position="62"/>
        <end position="73"/>
    </location>
</feature>
<gene>
    <name evidence="2" type="ORF">OCU04_012345</name>
</gene>
<evidence type="ECO:0000313" key="2">
    <source>
        <dbReference type="EMBL" id="KAJ8059398.1"/>
    </source>
</evidence>
<feature type="compositionally biased region" description="Basic and acidic residues" evidence="1">
    <location>
        <begin position="336"/>
        <end position="352"/>
    </location>
</feature>
<name>A0A9X0AEI3_9HELO</name>
<feature type="region of interest" description="Disordered" evidence="1">
    <location>
        <begin position="62"/>
        <end position="137"/>
    </location>
</feature>
<evidence type="ECO:0000256" key="1">
    <source>
        <dbReference type="SAM" id="MobiDB-lite"/>
    </source>
</evidence>